<organism evidence="7 8">
    <name type="scientific">Thiospirochaeta perfilievii</name>
    <dbReference type="NCBI Taxonomy" id="252967"/>
    <lineage>
        <taxon>Bacteria</taxon>
        <taxon>Pseudomonadati</taxon>
        <taxon>Spirochaetota</taxon>
        <taxon>Spirochaetia</taxon>
        <taxon>Spirochaetales</taxon>
        <taxon>Spirochaetaceae</taxon>
        <taxon>Thiospirochaeta</taxon>
    </lineage>
</organism>
<dbReference type="AlphaFoldDB" id="A0A5C1Q9H0"/>
<keyword evidence="8" id="KW-1185">Reference proteome</keyword>
<keyword evidence="5 6" id="KW-0862">Zinc</keyword>
<dbReference type="PANTHER" id="PTHR12589:SF8">
    <property type="entry name" value="6-CARBOXY-5,6,7,8-TETRAHYDROPTERIN SYNTHASE"/>
    <property type="match status" value="1"/>
</dbReference>
<evidence type="ECO:0000313" key="8">
    <source>
        <dbReference type="Proteomes" id="UP000323824"/>
    </source>
</evidence>
<evidence type="ECO:0000313" key="7">
    <source>
        <dbReference type="EMBL" id="QEN04131.1"/>
    </source>
</evidence>
<evidence type="ECO:0000256" key="2">
    <source>
        <dbReference type="ARBA" id="ARBA00008900"/>
    </source>
</evidence>
<dbReference type="KEGG" id="sper:EW093_05250"/>
<accession>A0A5C1Q9H0</accession>
<dbReference type="GO" id="GO:0046872">
    <property type="term" value="F:metal ion binding"/>
    <property type="evidence" value="ECO:0007669"/>
    <property type="project" value="UniProtKB-KW"/>
</dbReference>
<dbReference type="GO" id="GO:0070497">
    <property type="term" value="F:6-carboxytetrahydropterin synthase activity"/>
    <property type="evidence" value="ECO:0007669"/>
    <property type="project" value="UniProtKB-EC"/>
</dbReference>
<keyword evidence="5" id="KW-0456">Lyase</keyword>
<dbReference type="EMBL" id="CP035807">
    <property type="protein sequence ID" value="QEN04131.1"/>
    <property type="molecule type" value="Genomic_DNA"/>
</dbReference>
<dbReference type="RefSeq" id="WP_149567388.1">
    <property type="nucleotide sequence ID" value="NZ_CP035807.1"/>
</dbReference>
<keyword evidence="5" id="KW-0671">Queuosine biosynthesis</keyword>
<dbReference type="Pfam" id="PF01242">
    <property type="entry name" value="PTPS"/>
    <property type="match status" value="1"/>
</dbReference>
<dbReference type="OrthoDB" id="9804698at2"/>
<dbReference type="Gene3D" id="3.30.479.10">
    <property type="entry name" value="6-pyruvoyl tetrahydropterin synthase/QueD"/>
    <property type="match status" value="1"/>
</dbReference>
<sequence>MINSASEVYMYFLKVESEFSAALYLSNCDDSYKGMHGHDFDVIVTLYSKELKDGMVYDYTQIKSSLNELAQSLDLVLLNDKPPFSELNPTVESIAKYFYDNLIEELEDLPIYEVEVIQTKGLSASFRPNV</sequence>
<comment type="similarity">
    <text evidence="2 5">Belongs to the PTPS family. QueD subfamily.</text>
</comment>
<evidence type="ECO:0000256" key="5">
    <source>
        <dbReference type="PIRNR" id="PIRNR006113"/>
    </source>
</evidence>
<dbReference type="EC" id="4.-.-.-" evidence="5"/>
<comment type="catalytic activity">
    <reaction evidence="4 5">
        <text>7,8-dihydroneopterin 3'-triphosphate + H2O = 6-carboxy-5,6,7,8-tetrahydropterin + triphosphate + acetaldehyde + 2 H(+)</text>
        <dbReference type="Rhea" id="RHEA:27966"/>
        <dbReference type="ChEBI" id="CHEBI:15343"/>
        <dbReference type="ChEBI" id="CHEBI:15377"/>
        <dbReference type="ChEBI" id="CHEBI:15378"/>
        <dbReference type="ChEBI" id="CHEBI:18036"/>
        <dbReference type="ChEBI" id="CHEBI:58462"/>
        <dbReference type="ChEBI" id="CHEBI:61032"/>
        <dbReference type="EC" id="4.1.2.50"/>
    </reaction>
</comment>
<protein>
    <recommendedName>
        <fullName evidence="3 5">6-carboxy-5,6,7,8-tetrahydropterin synthase</fullName>
        <ecNumber evidence="5">4.-.-.-</ecNumber>
    </recommendedName>
</protein>
<dbReference type="InterPro" id="IPR038418">
    <property type="entry name" value="6-PTP_synth/QueD_sf"/>
</dbReference>
<evidence type="ECO:0000256" key="3">
    <source>
        <dbReference type="ARBA" id="ARBA00018141"/>
    </source>
</evidence>
<proteinExistence type="inferred from homology"/>
<dbReference type="PANTHER" id="PTHR12589">
    <property type="entry name" value="PYRUVOYL TETRAHYDROBIOPTERIN SYNTHASE"/>
    <property type="match status" value="1"/>
</dbReference>
<keyword evidence="5 6" id="KW-0479">Metal-binding</keyword>
<name>A0A5C1Q9H0_9SPIO</name>
<feature type="binding site" evidence="6">
    <location>
        <position position="38"/>
    </location>
    <ligand>
        <name>Zn(2+)</name>
        <dbReference type="ChEBI" id="CHEBI:29105"/>
    </ligand>
</feature>
<dbReference type="PIRSF" id="PIRSF006113">
    <property type="entry name" value="PTP_synth"/>
    <property type="match status" value="1"/>
</dbReference>
<gene>
    <name evidence="7" type="ORF">EW093_05250</name>
</gene>
<dbReference type="Proteomes" id="UP000323824">
    <property type="component" value="Chromosome"/>
</dbReference>
<evidence type="ECO:0000256" key="6">
    <source>
        <dbReference type="PIRSR" id="PIRSR006113-2"/>
    </source>
</evidence>
<dbReference type="GO" id="GO:0008616">
    <property type="term" value="P:tRNA queuosine(34) biosynthetic process"/>
    <property type="evidence" value="ECO:0007669"/>
    <property type="project" value="UniProtKB-KW"/>
</dbReference>
<comment type="pathway">
    <text evidence="1 5">Purine metabolism; 7-cyano-7-deazaguanine biosynthesis.</text>
</comment>
<reference evidence="7 8" key="2">
    <citation type="submission" date="2019-09" db="EMBL/GenBank/DDBJ databases">
        <title>Complete Genome Sequence and Methylome Analysis of free living Spirochaetas.</title>
        <authorList>
            <person name="Leshcheva N."/>
            <person name="Mikheeva N."/>
        </authorList>
    </citation>
    <scope>NUCLEOTIDE SEQUENCE [LARGE SCALE GENOMIC DNA]</scope>
    <source>
        <strain evidence="7 8">P</strain>
    </source>
</reference>
<feature type="binding site" evidence="6">
    <location>
        <position position="36"/>
    </location>
    <ligand>
        <name>Zn(2+)</name>
        <dbReference type="ChEBI" id="CHEBI:29105"/>
    </ligand>
</feature>
<reference evidence="7 8" key="1">
    <citation type="submission" date="2019-02" db="EMBL/GenBank/DDBJ databases">
        <authorList>
            <person name="Fomenkov A."/>
            <person name="Dubinina G."/>
            <person name="Grabovich M."/>
            <person name="Vincze T."/>
            <person name="Roberts R.J."/>
        </authorList>
    </citation>
    <scope>NUCLEOTIDE SEQUENCE [LARGE SCALE GENOMIC DNA]</scope>
    <source>
        <strain evidence="7 8">P</strain>
    </source>
</reference>
<evidence type="ECO:0000256" key="4">
    <source>
        <dbReference type="ARBA" id="ARBA00048807"/>
    </source>
</evidence>
<dbReference type="SUPFAM" id="SSF55620">
    <property type="entry name" value="Tetrahydrobiopterin biosynthesis enzymes-like"/>
    <property type="match status" value="1"/>
</dbReference>
<comment type="cofactor">
    <cofactor evidence="5 6">
        <name>Zn(2+)</name>
        <dbReference type="ChEBI" id="CHEBI:29105"/>
    </cofactor>
    <text evidence="5 6">Binds 1 zinc ion per subunit.</text>
</comment>
<evidence type="ECO:0000256" key="1">
    <source>
        <dbReference type="ARBA" id="ARBA00005061"/>
    </source>
</evidence>
<dbReference type="UniPathway" id="UPA00391"/>
<dbReference type="InterPro" id="IPR007115">
    <property type="entry name" value="6-PTP_synth/QueD"/>
</dbReference>